<name>A0AA37TFV5_9HYPH</name>
<accession>A0AA37TFV5</accession>
<comment type="caution">
    <text evidence="1">The sequence shown here is derived from an EMBL/GenBank/DDBJ whole genome shotgun (WGS) entry which is preliminary data.</text>
</comment>
<dbReference type="InterPro" id="IPR026286">
    <property type="entry name" value="MaiA/AMDase"/>
</dbReference>
<protein>
    <submittedName>
        <fullName evidence="1">Asp/Glu/hydantoin racemase</fullName>
    </submittedName>
</protein>
<dbReference type="Pfam" id="PF17645">
    <property type="entry name" value="Amdase"/>
    <property type="match status" value="1"/>
</dbReference>
<sequence>MVRRTWKMLAALETDAMARPNGTTRLGMLTPSSNSVLEPATAHLLAGCAQVSAHFSRFRVTQIGLTRAALGQFDPEPILAAAELLADARVATILWNGTSGAWLGFDSDERLRDAIEDRTGCPASTASLAFRDLFRARGYGRIGLVTPYTGDVQRQIQANWGAAGFDCAAERHCGLSENFAFAEVGAKAITEMVRAVAAQGVDAVAIVCTNLAGAALAPALEAELGVPVLDSVAVTLWKGLALAGCGTADLATRGSVFAANAEARP</sequence>
<keyword evidence="2" id="KW-1185">Reference proteome</keyword>
<dbReference type="PANTHER" id="PTHR40267:SF1">
    <property type="entry name" value="BLR3294 PROTEIN"/>
    <property type="match status" value="1"/>
</dbReference>
<dbReference type="EMBL" id="BSPL01000024">
    <property type="protein sequence ID" value="GLS73079.1"/>
    <property type="molecule type" value="Genomic_DNA"/>
</dbReference>
<dbReference type="PIRSF" id="PIRSF015736">
    <property type="entry name" value="MI"/>
    <property type="match status" value="1"/>
</dbReference>
<dbReference type="PANTHER" id="PTHR40267">
    <property type="entry name" value="BLR3294 PROTEIN"/>
    <property type="match status" value="1"/>
</dbReference>
<gene>
    <name evidence="1" type="ORF">GCM10007890_50940</name>
</gene>
<dbReference type="Proteomes" id="UP001157440">
    <property type="component" value="Unassembled WGS sequence"/>
</dbReference>
<dbReference type="Gene3D" id="3.40.50.12500">
    <property type="match status" value="1"/>
</dbReference>
<dbReference type="InterPro" id="IPR053714">
    <property type="entry name" value="Iso_Racemase_Enz_sf"/>
</dbReference>
<evidence type="ECO:0000313" key="2">
    <source>
        <dbReference type="Proteomes" id="UP001157440"/>
    </source>
</evidence>
<dbReference type="AlphaFoldDB" id="A0AA37TFV5"/>
<proteinExistence type="predicted"/>
<organism evidence="1 2">
    <name type="scientific">Methylobacterium tardum</name>
    <dbReference type="NCBI Taxonomy" id="374432"/>
    <lineage>
        <taxon>Bacteria</taxon>
        <taxon>Pseudomonadati</taxon>
        <taxon>Pseudomonadota</taxon>
        <taxon>Alphaproteobacteria</taxon>
        <taxon>Hyphomicrobiales</taxon>
        <taxon>Methylobacteriaceae</taxon>
        <taxon>Methylobacterium</taxon>
    </lineage>
</organism>
<evidence type="ECO:0000313" key="1">
    <source>
        <dbReference type="EMBL" id="GLS73079.1"/>
    </source>
</evidence>
<reference evidence="2" key="1">
    <citation type="journal article" date="2019" name="Int. J. Syst. Evol. Microbiol.">
        <title>The Global Catalogue of Microorganisms (GCM) 10K type strain sequencing project: providing services to taxonomists for standard genome sequencing and annotation.</title>
        <authorList>
            <consortium name="The Broad Institute Genomics Platform"/>
            <consortium name="The Broad Institute Genome Sequencing Center for Infectious Disease"/>
            <person name="Wu L."/>
            <person name="Ma J."/>
        </authorList>
    </citation>
    <scope>NUCLEOTIDE SEQUENCE [LARGE SCALE GENOMIC DNA]</scope>
    <source>
        <strain evidence="2">NBRC 103632</strain>
    </source>
</reference>